<dbReference type="OrthoDB" id="5973539at2759"/>
<dbReference type="Proteomes" id="UP000799771">
    <property type="component" value="Unassembled WGS sequence"/>
</dbReference>
<dbReference type="AlphaFoldDB" id="A0A6A6A559"/>
<dbReference type="Pfam" id="PF11905">
    <property type="entry name" value="DUF3425"/>
    <property type="match status" value="1"/>
</dbReference>
<dbReference type="GeneID" id="54413490"/>
<dbReference type="EMBL" id="ML977514">
    <property type="protein sequence ID" value="KAF2126305.1"/>
    <property type="molecule type" value="Genomic_DNA"/>
</dbReference>
<accession>A0A6A6A559</accession>
<dbReference type="CDD" id="cd14688">
    <property type="entry name" value="bZIP_YAP"/>
    <property type="match status" value="1"/>
</dbReference>
<feature type="compositionally biased region" description="Basic residues" evidence="1">
    <location>
        <begin position="27"/>
        <end position="37"/>
    </location>
</feature>
<dbReference type="PANTHER" id="PTHR38116:SF5">
    <property type="entry name" value="BZIP DOMAIN-CONTAINING PROTEIN"/>
    <property type="match status" value="1"/>
</dbReference>
<protein>
    <recommendedName>
        <fullName evidence="4">BZIP domain-containing protein</fullName>
    </recommendedName>
</protein>
<evidence type="ECO:0000313" key="3">
    <source>
        <dbReference type="Proteomes" id="UP000799771"/>
    </source>
</evidence>
<feature type="region of interest" description="Disordered" evidence="1">
    <location>
        <begin position="1"/>
        <end position="59"/>
    </location>
</feature>
<reference evidence="2" key="1">
    <citation type="journal article" date="2020" name="Stud. Mycol.">
        <title>101 Dothideomycetes genomes: a test case for predicting lifestyles and emergence of pathogens.</title>
        <authorList>
            <person name="Haridas S."/>
            <person name="Albert R."/>
            <person name="Binder M."/>
            <person name="Bloem J."/>
            <person name="Labutti K."/>
            <person name="Salamov A."/>
            <person name="Andreopoulos B."/>
            <person name="Baker S."/>
            <person name="Barry K."/>
            <person name="Bills G."/>
            <person name="Bluhm B."/>
            <person name="Cannon C."/>
            <person name="Castanera R."/>
            <person name="Culley D."/>
            <person name="Daum C."/>
            <person name="Ezra D."/>
            <person name="Gonzalez J."/>
            <person name="Henrissat B."/>
            <person name="Kuo A."/>
            <person name="Liang C."/>
            <person name="Lipzen A."/>
            <person name="Lutzoni F."/>
            <person name="Magnuson J."/>
            <person name="Mondo S."/>
            <person name="Nolan M."/>
            <person name="Ohm R."/>
            <person name="Pangilinan J."/>
            <person name="Park H.-J."/>
            <person name="Ramirez L."/>
            <person name="Alfaro M."/>
            <person name="Sun H."/>
            <person name="Tritt A."/>
            <person name="Yoshinaga Y."/>
            <person name="Zwiers L.-H."/>
            <person name="Turgeon B."/>
            <person name="Goodwin S."/>
            <person name="Spatafora J."/>
            <person name="Crous P."/>
            <person name="Grigoriev I."/>
        </authorList>
    </citation>
    <scope>NUCLEOTIDE SEQUENCE</scope>
    <source>
        <strain evidence="2">CBS 119687</strain>
    </source>
</reference>
<keyword evidence="3" id="KW-1185">Reference proteome</keyword>
<evidence type="ECO:0000313" key="2">
    <source>
        <dbReference type="EMBL" id="KAF2126305.1"/>
    </source>
</evidence>
<proteinExistence type="predicted"/>
<gene>
    <name evidence="2" type="ORF">P153DRAFT_434071</name>
</gene>
<evidence type="ECO:0008006" key="4">
    <source>
        <dbReference type="Google" id="ProtNLM"/>
    </source>
</evidence>
<evidence type="ECO:0000256" key="1">
    <source>
        <dbReference type="SAM" id="MobiDB-lite"/>
    </source>
</evidence>
<organism evidence="2 3">
    <name type="scientific">Dothidotthia symphoricarpi CBS 119687</name>
    <dbReference type="NCBI Taxonomy" id="1392245"/>
    <lineage>
        <taxon>Eukaryota</taxon>
        <taxon>Fungi</taxon>
        <taxon>Dikarya</taxon>
        <taxon>Ascomycota</taxon>
        <taxon>Pezizomycotina</taxon>
        <taxon>Dothideomycetes</taxon>
        <taxon>Pleosporomycetidae</taxon>
        <taxon>Pleosporales</taxon>
        <taxon>Dothidotthiaceae</taxon>
        <taxon>Dothidotthia</taxon>
    </lineage>
</organism>
<name>A0A6A6A559_9PLEO</name>
<dbReference type="InterPro" id="IPR021833">
    <property type="entry name" value="DUF3425"/>
</dbReference>
<dbReference type="RefSeq" id="XP_033520697.1">
    <property type="nucleotide sequence ID" value="XM_033673058.1"/>
</dbReference>
<dbReference type="PANTHER" id="PTHR38116">
    <property type="entry name" value="CHROMOSOME 7, WHOLE GENOME SHOTGUN SEQUENCE"/>
    <property type="match status" value="1"/>
</dbReference>
<feature type="compositionally biased region" description="Basic and acidic residues" evidence="1">
    <location>
        <begin position="9"/>
        <end position="21"/>
    </location>
</feature>
<sequence length="377" mass="43104">MDALSEVVQPKEKRLMTEARRQQSRAAQKRYREKQKRRLAELSSFASASHANEPSHPIPMSSGLLKATWLPSSNGGLNLVEEQSPVNAQGRAGRSVESNEVESLSAIEGITVNPNWNMNIPFGGPNTFQLDDTCLSSENMLEGRMGRDCQTIAASEYPTLSEQVADTQDIPEAMQFSRVARPYASIESSFLFPVDALPAPSIPRDTYIRVHRYSLLNSFMENATMLGYTLDWVTTYGCHLKSLWCPTLPQPQSQMGIRVHWREDIPAIMKVAPDLAPTATQLQYPHLLYIDIFPFPEFREKMLALRAVRPKVFEEEDFRRDIDTGEAICCWGPTPWEKRSWEAQPWFLRKWWMLTGGEEGEMGSLSRWWRRFRGEEI</sequence>